<dbReference type="Proteomes" id="UP001529235">
    <property type="component" value="Unassembled WGS sequence"/>
</dbReference>
<evidence type="ECO:0000256" key="1">
    <source>
        <dbReference type="SAM" id="Phobius"/>
    </source>
</evidence>
<keyword evidence="3" id="KW-1185">Reference proteome</keyword>
<name>A0ABD4Z6L1_9CREN</name>
<protein>
    <submittedName>
        <fullName evidence="2">Uncharacterized protein</fullName>
    </submittedName>
</protein>
<evidence type="ECO:0000313" key="3">
    <source>
        <dbReference type="Proteomes" id="UP001529235"/>
    </source>
</evidence>
<feature type="transmembrane region" description="Helical" evidence="1">
    <location>
        <begin position="32"/>
        <end position="55"/>
    </location>
</feature>
<gene>
    <name evidence="2" type="ORF">QPL79_06280</name>
</gene>
<keyword evidence="1" id="KW-0812">Transmembrane</keyword>
<keyword evidence="1" id="KW-1133">Transmembrane helix</keyword>
<dbReference type="RefSeq" id="WP_285273950.1">
    <property type="nucleotide sequence ID" value="NZ_JASNVW010000003.1"/>
</dbReference>
<reference evidence="2 3" key="1">
    <citation type="submission" date="2023-05" db="EMBL/GenBank/DDBJ databases">
        <title>A new hyperthermophilic archaea 'Ignisphaera cupida' sp. nov. and description of the family 'Ignisphaeraceae' fam. nov.</title>
        <authorList>
            <person name="Podosokorskaya O.A."/>
            <person name="Elcheninov A.G."/>
            <person name="Klukina A."/>
            <person name="Merkel A.Y."/>
        </authorList>
    </citation>
    <scope>NUCLEOTIDE SEQUENCE [LARGE SCALE GENOMIC DNA]</scope>
    <source>
        <strain evidence="2 3">4213-co</strain>
    </source>
</reference>
<dbReference type="EMBL" id="JASNVW010000003">
    <property type="protein sequence ID" value="MDK6028966.1"/>
    <property type="molecule type" value="Genomic_DNA"/>
</dbReference>
<comment type="caution">
    <text evidence="2">The sequence shown here is derived from an EMBL/GenBank/DDBJ whole genome shotgun (WGS) entry which is preliminary data.</text>
</comment>
<proteinExistence type="predicted"/>
<organism evidence="2 3">
    <name type="scientific">Ignisphaera cupida</name>
    <dbReference type="NCBI Taxonomy" id="3050454"/>
    <lineage>
        <taxon>Archaea</taxon>
        <taxon>Thermoproteota</taxon>
        <taxon>Thermoprotei</taxon>
        <taxon>Desulfurococcales</taxon>
        <taxon>Desulfurococcaceae</taxon>
        <taxon>Ignisphaera</taxon>
    </lineage>
</organism>
<accession>A0ABD4Z6L1</accession>
<evidence type="ECO:0000313" key="2">
    <source>
        <dbReference type="EMBL" id="MDK6028966.1"/>
    </source>
</evidence>
<dbReference type="AlphaFoldDB" id="A0ABD4Z6L1"/>
<sequence>MARAVEVFEMSMSIKNKFIFLSGSQPSSLSNFSIALIVFEALGFIIIGFVVLYLSSFQSDLVFYILVGAAIVSLAIGFHILFGLVIYLSRSRHR</sequence>
<keyword evidence="1" id="KW-0472">Membrane</keyword>
<feature type="transmembrane region" description="Helical" evidence="1">
    <location>
        <begin position="61"/>
        <end position="88"/>
    </location>
</feature>